<dbReference type="NCBIfam" id="TIGR00369">
    <property type="entry name" value="unchar_dom_1"/>
    <property type="match status" value="1"/>
</dbReference>
<name>A0A556CPS7_BREAU</name>
<keyword evidence="4" id="KW-1185">Reference proteome</keyword>
<keyword evidence="1" id="KW-0378">Hydrolase</keyword>
<dbReference type="CDD" id="cd03443">
    <property type="entry name" value="PaaI_thioesterase"/>
    <property type="match status" value="1"/>
</dbReference>
<proteinExistence type="predicted"/>
<protein>
    <submittedName>
        <fullName evidence="3">PaaI family thioesterase</fullName>
    </submittedName>
</protein>
<evidence type="ECO:0000256" key="1">
    <source>
        <dbReference type="ARBA" id="ARBA00022801"/>
    </source>
</evidence>
<dbReference type="OrthoDB" id="9813282at2"/>
<dbReference type="SUPFAM" id="SSF54637">
    <property type="entry name" value="Thioesterase/thiol ester dehydrase-isomerase"/>
    <property type="match status" value="1"/>
</dbReference>
<dbReference type="PANTHER" id="PTHR43240:SF1">
    <property type="entry name" value="BLR5584 PROTEIN"/>
    <property type="match status" value="1"/>
</dbReference>
<dbReference type="RefSeq" id="WP_143920491.1">
    <property type="nucleotide sequence ID" value="NZ_VLTK01000001.1"/>
</dbReference>
<dbReference type="EMBL" id="VLTK01000001">
    <property type="protein sequence ID" value="TSI19442.1"/>
    <property type="molecule type" value="Genomic_DNA"/>
</dbReference>
<dbReference type="GO" id="GO:0061522">
    <property type="term" value="F:1,4-dihydroxy-2-naphthoyl-CoA thioesterase activity"/>
    <property type="evidence" value="ECO:0007669"/>
    <property type="project" value="TreeGrafter"/>
</dbReference>
<evidence type="ECO:0000313" key="3">
    <source>
        <dbReference type="EMBL" id="TSI19442.1"/>
    </source>
</evidence>
<dbReference type="AlphaFoldDB" id="A0A556CPS7"/>
<dbReference type="InterPro" id="IPR006683">
    <property type="entry name" value="Thioestr_dom"/>
</dbReference>
<gene>
    <name evidence="3" type="ORF">FO013_00250</name>
</gene>
<dbReference type="Gene3D" id="3.10.129.10">
    <property type="entry name" value="Hotdog Thioesterase"/>
    <property type="match status" value="1"/>
</dbReference>
<dbReference type="Pfam" id="PF03061">
    <property type="entry name" value="4HBT"/>
    <property type="match status" value="1"/>
</dbReference>
<dbReference type="Proteomes" id="UP000316406">
    <property type="component" value="Unassembled WGS sequence"/>
</dbReference>
<dbReference type="InterPro" id="IPR003736">
    <property type="entry name" value="PAAI_dom"/>
</dbReference>
<accession>A0A556CPS7</accession>
<comment type="caution">
    <text evidence="3">The sequence shown here is derived from an EMBL/GenBank/DDBJ whole genome shotgun (WGS) entry which is preliminary data.</text>
</comment>
<organism evidence="3 4">
    <name type="scientific">Brevibacterium aurantiacum</name>
    <dbReference type="NCBI Taxonomy" id="273384"/>
    <lineage>
        <taxon>Bacteria</taxon>
        <taxon>Bacillati</taxon>
        <taxon>Actinomycetota</taxon>
        <taxon>Actinomycetes</taxon>
        <taxon>Micrococcales</taxon>
        <taxon>Brevibacteriaceae</taxon>
        <taxon>Brevibacterium</taxon>
    </lineage>
</organism>
<sequence>MSRESRTREAKVTWSDPSEGLALLPTLDGIDYLRKMAAGEIPGAPIGSHMGMEIAEVGEGKVTFHCRPDQSHYNPIGMVHGGLVCTLLDSVLGCAAHTTLPKGTGYTSIEIKVNYLRPVTASSGPLVATGRVVKPGRRVIFSEGEVVDNKGKTVATASGSLLVFPMEA</sequence>
<evidence type="ECO:0000259" key="2">
    <source>
        <dbReference type="Pfam" id="PF03061"/>
    </source>
</evidence>
<evidence type="ECO:0000313" key="4">
    <source>
        <dbReference type="Proteomes" id="UP000316406"/>
    </source>
</evidence>
<reference evidence="3 4" key="1">
    <citation type="submission" date="2019-07" db="EMBL/GenBank/DDBJ databases">
        <title>Draft genome sequence of Brevibacterium aurantiacum XU54 isolated from Xinjiang China.</title>
        <authorList>
            <person name="Xu X."/>
        </authorList>
    </citation>
    <scope>NUCLEOTIDE SEQUENCE [LARGE SCALE GENOMIC DNA]</scope>
    <source>
        <strain evidence="3 4">XU54</strain>
    </source>
</reference>
<dbReference type="PANTHER" id="PTHR43240">
    <property type="entry name" value="1,4-DIHYDROXY-2-NAPHTHOYL-COA THIOESTERASE 1"/>
    <property type="match status" value="1"/>
</dbReference>
<feature type="domain" description="Thioesterase" evidence="2">
    <location>
        <begin position="77"/>
        <end position="154"/>
    </location>
</feature>
<dbReference type="InterPro" id="IPR029069">
    <property type="entry name" value="HotDog_dom_sf"/>
</dbReference>
<dbReference type="GO" id="GO:0005829">
    <property type="term" value="C:cytosol"/>
    <property type="evidence" value="ECO:0007669"/>
    <property type="project" value="TreeGrafter"/>
</dbReference>